<dbReference type="InterPro" id="IPR013783">
    <property type="entry name" value="Ig-like_fold"/>
</dbReference>
<dbReference type="PROSITE" id="PS51257">
    <property type="entry name" value="PROKAR_LIPOPROTEIN"/>
    <property type="match status" value="1"/>
</dbReference>
<sequence length="864" mass="89649">MKEKSPSSRWRSLGLTLPFAISLFPAIASAACNTGDAGGVAYLELPVAPGGQTANTYGQREANEPGLAGITVKVTDNTGAEQVATTDASGNWSVVAPAFPVRVEFVSSAGLHSGAAGSQSQSSVRFLEATSCDTDMGLQYPEDYSQPDPRVIIPVYRSGTGDGSTDEAIHSFPRSNTGLNSTYTDSNGAQGTGPVPDVDALIGAVGSTWGIGWQADKKRIFAASFLKRHTGIQNGLGYVYVLDEKTVPGTLTGKFNLQGVTPANGGAAIDLGSVCRDASCATAAGMTGNVSDYELPADKGSPSVDLDAFYKVGKVGFGDVDMQPSSNLLWLVNANQQALITVDVGNSDVASLPGAVNQYKIADLPGAPTCAGGNLRPWALGFASGKGYLGVTCDAYTSQSAADLKSSVLAFDPSAINAGFTTQLTFPLGYSRDSGAAFLPWLDVAATNSQLGSSAVNGQVNIPQPLLSDIEFDDNGNMYLNIMDIFPHQTGNYNYKPFSGETGGTGLINGIANGDFLKACKTASGFALEGDKDCPVNFANGVGPNAAGEFFEDNAGDGRAESATGAMAVLHGSGQIDAVLMDPHPTGQTGQQWWTSQGINAYNLSDGKVANWYSIHHADQPGMFGKGSGLGDMELMTDPAPIEVGNRVWLDTDSDGIQDANEAGIDGVSVKLVCGSDEATAITANGGQFLFTNKTGGNATFMGYGENCTIKADGTQTAVKDYLLTTQNADSVTDNNPQTDLRDSDAADKAGIAEVTFVVGNAGENNHALDIGYKSVPVNTDLKLVKVLNKTSAKRGDTVIYTLTVTNESTTNATGVAVTDKLPANVEWVSDDSAGAYDKLSGLWTIGELANGANKSLNMTVIVK</sequence>
<dbReference type="NCBIfam" id="TIGR01451">
    <property type="entry name" value="B_ant_repeat"/>
    <property type="match status" value="1"/>
</dbReference>
<dbReference type="Pfam" id="PF17210">
    <property type="entry name" value="SdrD_B"/>
    <property type="match status" value="1"/>
</dbReference>
<dbReference type="InterPro" id="IPR051172">
    <property type="entry name" value="Chlamydia_OmcB"/>
</dbReference>
<dbReference type="InterPro" id="IPR001434">
    <property type="entry name" value="OmcB-like_DUF11"/>
</dbReference>
<feature type="domain" description="DUF11" evidence="5">
    <location>
        <begin position="781"/>
        <end position="863"/>
    </location>
</feature>
<dbReference type="SUPFAM" id="SSF117074">
    <property type="entry name" value="Hypothetical protein PA1324"/>
    <property type="match status" value="1"/>
</dbReference>
<dbReference type="Gene3D" id="2.60.40.3080">
    <property type="match status" value="1"/>
</dbReference>
<proteinExistence type="predicted"/>
<evidence type="ECO:0000256" key="3">
    <source>
        <dbReference type="ARBA" id="ARBA00022729"/>
    </source>
</evidence>
<evidence type="ECO:0008006" key="9">
    <source>
        <dbReference type="Google" id="ProtNLM"/>
    </source>
</evidence>
<dbReference type="Proteomes" id="UP000192491">
    <property type="component" value="Unassembled WGS sequence"/>
</dbReference>
<dbReference type="InterPro" id="IPR047589">
    <property type="entry name" value="DUF11_rpt"/>
</dbReference>
<feature type="domain" description="SD-repeat containing protein B" evidence="6">
    <location>
        <begin position="643"/>
        <end position="772"/>
    </location>
</feature>
<dbReference type="AlphaFoldDB" id="A0A1Y1QCN9"/>
<keyword evidence="3 4" id="KW-0732">Signal</keyword>
<organism evidence="7 8">
    <name type="scientific">Thiothrix lacustris</name>
    <dbReference type="NCBI Taxonomy" id="525917"/>
    <lineage>
        <taxon>Bacteria</taxon>
        <taxon>Pseudomonadati</taxon>
        <taxon>Pseudomonadota</taxon>
        <taxon>Gammaproteobacteria</taxon>
        <taxon>Thiotrichales</taxon>
        <taxon>Thiotrichaceae</taxon>
        <taxon>Thiothrix</taxon>
    </lineage>
</organism>
<dbReference type="PANTHER" id="PTHR34819">
    <property type="entry name" value="LARGE CYSTEINE-RICH PERIPLASMIC PROTEIN OMCB"/>
    <property type="match status" value="1"/>
</dbReference>
<protein>
    <recommendedName>
        <fullName evidence="9">DUF11 domain-containing protein</fullName>
    </recommendedName>
</protein>
<dbReference type="EMBL" id="MTEJ01000466">
    <property type="protein sequence ID" value="OQX02674.1"/>
    <property type="molecule type" value="Genomic_DNA"/>
</dbReference>
<evidence type="ECO:0000259" key="6">
    <source>
        <dbReference type="Pfam" id="PF17210"/>
    </source>
</evidence>
<feature type="signal peptide" evidence="4">
    <location>
        <begin position="1"/>
        <end position="30"/>
    </location>
</feature>
<evidence type="ECO:0000256" key="2">
    <source>
        <dbReference type="ARBA" id="ARBA00022525"/>
    </source>
</evidence>
<comment type="subcellular location">
    <subcellularLocation>
        <location evidence="1">Secreted</location>
    </subcellularLocation>
</comment>
<reference evidence="7 8" key="1">
    <citation type="submission" date="2017-01" db="EMBL/GenBank/DDBJ databases">
        <title>Novel large sulfur bacteria in the metagenomes of groundwater-fed chemosynthetic microbial mats in the Lake Huron basin.</title>
        <authorList>
            <person name="Sharrar A.M."/>
            <person name="Flood B.E."/>
            <person name="Bailey J.V."/>
            <person name="Jones D.S."/>
            <person name="Biddanda B."/>
            <person name="Ruberg S.A."/>
            <person name="Marcus D.N."/>
            <person name="Dick G.J."/>
        </authorList>
    </citation>
    <scope>NUCLEOTIDE SEQUENCE [LARGE SCALE GENOMIC DNA]</scope>
    <source>
        <strain evidence="7">A8</strain>
    </source>
</reference>
<comment type="caution">
    <text evidence="7">The sequence shown here is derived from an EMBL/GenBank/DDBJ whole genome shotgun (WGS) entry which is preliminary data.</text>
</comment>
<accession>A0A1Y1QCN9</accession>
<evidence type="ECO:0000259" key="5">
    <source>
        <dbReference type="Pfam" id="PF01345"/>
    </source>
</evidence>
<keyword evidence="2" id="KW-0964">Secreted</keyword>
<gene>
    <name evidence="7" type="ORF">BWK73_41955</name>
</gene>
<dbReference type="GO" id="GO:0005576">
    <property type="term" value="C:extracellular region"/>
    <property type="evidence" value="ECO:0007669"/>
    <property type="project" value="UniProtKB-SubCell"/>
</dbReference>
<evidence type="ECO:0000256" key="4">
    <source>
        <dbReference type="SAM" id="SignalP"/>
    </source>
</evidence>
<evidence type="ECO:0000313" key="7">
    <source>
        <dbReference type="EMBL" id="OQX02674.1"/>
    </source>
</evidence>
<dbReference type="PANTHER" id="PTHR34819:SF3">
    <property type="entry name" value="CELL SURFACE PROTEIN"/>
    <property type="match status" value="1"/>
</dbReference>
<feature type="chain" id="PRO_5013390638" description="DUF11 domain-containing protein" evidence="4">
    <location>
        <begin position="31"/>
        <end position="864"/>
    </location>
</feature>
<evidence type="ECO:0000313" key="8">
    <source>
        <dbReference type="Proteomes" id="UP000192491"/>
    </source>
</evidence>
<dbReference type="Pfam" id="PF01345">
    <property type="entry name" value="DUF11"/>
    <property type="match status" value="1"/>
</dbReference>
<dbReference type="Gene3D" id="2.60.40.10">
    <property type="entry name" value="Immunoglobulins"/>
    <property type="match status" value="2"/>
</dbReference>
<name>A0A1Y1QCN9_9GAMM</name>
<evidence type="ECO:0000256" key="1">
    <source>
        <dbReference type="ARBA" id="ARBA00004613"/>
    </source>
</evidence>
<dbReference type="InterPro" id="IPR033764">
    <property type="entry name" value="Sdr_B"/>
</dbReference>